<dbReference type="Gene3D" id="2.60.120.10">
    <property type="entry name" value="Jelly Rolls"/>
    <property type="match status" value="2"/>
</dbReference>
<feature type="binding site" evidence="2">
    <location>
        <position position="65"/>
    </location>
    <ligand>
        <name>Fe cation</name>
        <dbReference type="ChEBI" id="CHEBI:24875"/>
    </ligand>
</feature>
<sequence length="305" mass="32625">MSTNPLEAAEVELVLAARSADLGGGMSVLRALPQARRRMVGPFVFLDQMGPVDFAAGGASDVRMHPHIGLSTVTYLFEGEGLHRDTVGSVQRILPGDVNWMTAGRGIAHSEHISHAAGTPGGRMLGIQIWVALPKAVEETAPTFVHHAASTLPEFGDGGARIRLVAGSLFGERSPVKTHSELFYADVALEPGAVLGLTAEHEERAAYVVDGSVELSTGTLQAGSLAVFQRGAEVCLRASEGARVLLLGGEPMDGPRHIWWNFVSSSKERIEQAKEDWRAQRFGRIEGETEFIPLPGTPPPPVNYP</sequence>
<feature type="binding site" evidence="2">
    <location>
        <position position="67"/>
    </location>
    <ligand>
        <name>Fe cation</name>
        <dbReference type="ChEBI" id="CHEBI:24875"/>
    </ligand>
</feature>
<dbReference type="SUPFAM" id="SSF51182">
    <property type="entry name" value="RmlC-like cupins"/>
    <property type="match status" value="1"/>
</dbReference>
<dbReference type="PANTHER" id="PTHR13903:SF8">
    <property type="entry name" value="PIRIN"/>
    <property type="match status" value="1"/>
</dbReference>
<dbReference type="InterPro" id="IPR008778">
    <property type="entry name" value="Pirin_C_dom"/>
</dbReference>
<feature type="binding site" evidence="2">
    <location>
        <position position="109"/>
    </location>
    <ligand>
        <name>Fe cation</name>
        <dbReference type="ChEBI" id="CHEBI:24875"/>
    </ligand>
</feature>
<gene>
    <name evidence="6" type="ORF">MEBOL_001819</name>
</gene>
<keyword evidence="2" id="KW-0479">Metal-binding</keyword>
<dbReference type="InterPro" id="IPR011051">
    <property type="entry name" value="RmlC_Cupin_sf"/>
</dbReference>
<dbReference type="InterPro" id="IPR012093">
    <property type="entry name" value="Pirin"/>
</dbReference>
<feature type="binding site" evidence="2">
    <location>
        <position position="111"/>
    </location>
    <ligand>
        <name>Fe cation</name>
        <dbReference type="ChEBI" id="CHEBI:24875"/>
    </ligand>
</feature>
<evidence type="ECO:0000256" key="3">
    <source>
        <dbReference type="RuleBase" id="RU003457"/>
    </source>
</evidence>
<keyword evidence="2" id="KW-0408">Iron</keyword>
<dbReference type="PIRSF" id="PIRSF006232">
    <property type="entry name" value="Pirin"/>
    <property type="match status" value="1"/>
</dbReference>
<dbReference type="AlphaFoldDB" id="A0A250IAX3"/>
<dbReference type="CDD" id="cd02909">
    <property type="entry name" value="cupin_pirin_N"/>
    <property type="match status" value="1"/>
</dbReference>
<dbReference type="PANTHER" id="PTHR13903">
    <property type="entry name" value="PIRIN-RELATED"/>
    <property type="match status" value="1"/>
</dbReference>
<accession>A0A250IAX3</accession>
<dbReference type="Pfam" id="PF05726">
    <property type="entry name" value="Pirin_C"/>
    <property type="match status" value="1"/>
</dbReference>
<comment type="cofactor">
    <cofactor evidence="2">
        <name>Fe cation</name>
        <dbReference type="ChEBI" id="CHEBI:24875"/>
    </cofactor>
    <text evidence="2">Binds 1 Fe cation per subunit.</text>
</comment>
<dbReference type="InterPro" id="IPR003829">
    <property type="entry name" value="Pirin_N_dom"/>
</dbReference>
<dbReference type="RefSeq" id="WP_095977061.1">
    <property type="nucleotide sequence ID" value="NZ_CP022163.1"/>
</dbReference>
<evidence type="ECO:0000256" key="2">
    <source>
        <dbReference type="PIRSR" id="PIRSR006232-1"/>
    </source>
</evidence>
<organism evidence="6 7">
    <name type="scientific">Melittangium boletus DSM 14713</name>
    <dbReference type="NCBI Taxonomy" id="1294270"/>
    <lineage>
        <taxon>Bacteria</taxon>
        <taxon>Pseudomonadati</taxon>
        <taxon>Myxococcota</taxon>
        <taxon>Myxococcia</taxon>
        <taxon>Myxococcales</taxon>
        <taxon>Cystobacterineae</taxon>
        <taxon>Archangiaceae</taxon>
        <taxon>Melittangium</taxon>
    </lineage>
</organism>
<evidence type="ECO:0000313" key="6">
    <source>
        <dbReference type="EMBL" id="ATB28373.1"/>
    </source>
</evidence>
<dbReference type="Proteomes" id="UP000217289">
    <property type="component" value="Chromosome"/>
</dbReference>
<name>A0A250IAX3_9BACT</name>
<evidence type="ECO:0008006" key="8">
    <source>
        <dbReference type="Google" id="ProtNLM"/>
    </source>
</evidence>
<dbReference type="Pfam" id="PF02678">
    <property type="entry name" value="Pirin"/>
    <property type="match status" value="1"/>
</dbReference>
<dbReference type="KEGG" id="mbd:MEBOL_001819"/>
<dbReference type="GO" id="GO:0046872">
    <property type="term" value="F:metal ion binding"/>
    <property type="evidence" value="ECO:0007669"/>
    <property type="project" value="UniProtKB-KW"/>
</dbReference>
<evidence type="ECO:0000313" key="7">
    <source>
        <dbReference type="Proteomes" id="UP000217289"/>
    </source>
</evidence>
<feature type="domain" description="Pirin N-terminal" evidence="4">
    <location>
        <begin position="28"/>
        <end position="131"/>
    </location>
</feature>
<dbReference type="CDD" id="cd02247">
    <property type="entry name" value="cupin_pirin_C"/>
    <property type="match status" value="1"/>
</dbReference>
<keyword evidence="7" id="KW-1185">Reference proteome</keyword>
<dbReference type="OrthoDB" id="9780903at2"/>
<protein>
    <recommendedName>
        <fullName evidence="8">Pirin</fullName>
    </recommendedName>
</protein>
<evidence type="ECO:0000259" key="5">
    <source>
        <dbReference type="Pfam" id="PF05726"/>
    </source>
</evidence>
<dbReference type="EMBL" id="CP022163">
    <property type="protein sequence ID" value="ATB28373.1"/>
    <property type="molecule type" value="Genomic_DNA"/>
</dbReference>
<evidence type="ECO:0000256" key="1">
    <source>
        <dbReference type="ARBA" id="ARBA00008416"/>
    </source>
</evidence>
<reference evidence="6 7" key="1">
    <citation type="submission" date="2017-06" db="EMBL/GenBank/DDBJ databases">
        <authorList>
            <person name="Kim H.J."/>
            <person name="Triplett B.A."/>
        </authorList>
    </citation>
    <scope>NUCLEOTIDE SEQUENCE [LARGE SCALE GENOMIC DNA]</scope>
    <source>
        <strain evidence="6 7">DSM 14713</strain>
    </source>
</reference>
<feature type="domain" description="Pirin C-terminal" evidence="5">
    <location>
        <begin position="184"/>
        <end position="283"/>
    </location>
</feature>
<dbReference type="InterPro" id="IPR014710">
    <property type="entry name" value="RmlC-like_jellyroll"/>
</dbReference>
<comment type="similarity">
    <text evidence="1 3">Belongs to the pirin family.</text>
</comment>
<proteinExistence type="inferred from homology"/>
<evidence type="ECO:0000259" key="4">
    <source>
        <dbReference type="Pfam" id="PF02678"/>
    </source>
</evidence>